<dbReference type="Pfam" id="PF10283">
    <property type="entry name" value="zf-CCHH"/>
    <property type="match status" value="2"/>
</dbReference>
<dbReference type="InterPro" id="IPR019406">
    <property type="entry name" value="APLF_PBZ"/>
</dbReference>
<dbReference type="AlphaFoldDB" id="A0A672ZB50"/>
<organism evidence="3 4">
    <name type="scientific">Sphaeramia orbicularis</name>
    <name type="common">orbiculate cardinalfish</name>
    <dbReference type="NCBI Taxonomy" id="375764"/>
    <lineage>
        <taxon>Eukaryota</taxon>
        <taxon>Metazoa</taxon>
        <taxon>Chordata</taxon>
        <taxon>Craniata</taxon>
        <taxon>Vertebrata</taxon>
        <taxon>Euteleostomi</taxon>
        <taxon>Actinopterygii</taxon>
        <taxon>Neopterygii</taxon>
        <taxon>Teleostei</taxon>
        <taxon>Neoteleostei</taxon>
        <taxon>Acanthomorphata</taxon>
        <taxon>Gobiaria</taxon>
        <taxon>Kurtiformes</taxon>
        <taxon>Apogonoidei</taxon>
        <taxon>Apogonidae</taxon>
        <taxon>Apogoninae</taxon>
        <taxon>Sphaeramia</taxon>
    </lineage>
</organism>
<dbReference type="GO" id="GO:0006302">
    <property type="term" value="P:double-strand break repair"/>
    <property type="evidence" value="ECO:0007669"/>
    <property type="project" value="InterPro"/>
</dbReference>
<dbReference type="GO" id="GO:0005634">
    <property type="term" value="C:nucleus"/>
    <property type="evidence" value="ECO:0007669"/>
    <property type="project" value="TreeGrafter"/>
</dbReference>
<dbReference type="InterPro" id="IPR008984">
    <property type="entry name" value="SMAD_FHA_dom_sf"/>
</dbReference>
<evidence type="ECO:0000313" key="3">
    <source>
        <dbReference type="Ensembl" id="ENSSORP00005014125.1"/>
    </source>
</evidence>
<proteinExistence type="predicted"/>
<dbReference type="Ensembl" id="ENSSORT00005014547.1">
    <property type="protein sequence ID" value="ENSSORP00005014125.1"/>
    <property type="gene ID" value="ENSSORG00005007238.1"/>
</dbReference>
<dbReference type="Gene3D" id="2.60.200.20">
    <property type="match status" value="1"/>
</dbReference>
<protein>
    <recommendedName>
        <fullName evidence="2">PBZ-type domain-containing protein</fullName>
    </recommendedName>
</protein>
<dbReference type="InterPro" id="IPR039253">
    <property type="entry name" value="APLF"/>
</dbReference>
<dbReference type="GO" id="GO:0008408">
    <property type="term" value="F:3'-5' exonuclease activity"/>
    <property type="evidence" value="ECO:0007669"/>
    <property type="project" value="InterPro"/>
</dbReference>
<dbReference type="PANTHER" id="PTHR21315:SF2">
    <property type="entry name" value="APRATAXIN AND PNK-LIKE FACTOR"/>
    <property type="match status" value="1"/>
</dbReference>
<reference evidence="3" key="1">
    <citation type="submission" date="2019-06" db="EMBL/GenBank/DDBJ databases">
        <authorList>
            <consortium name="Wellcome Sanger Institute Data Sharing"/>
        </authorList>
    </citation>
    <scope>NUCLEOTIDE SEQUENCE [LARGE SCALE GENOMIC DNA]</scope>
</reference>
<feature type="domain" description="PBZ-type" evidence="2">
    <location>
        <begin position="337"/>
        <end position="360"/>
    </location>
</feature>
<evidence type="ECO:0000313" key="4">
    <source>
        <dbReference type="Proteomes" id="UP000472271"/>
    </source>
</evidence>
<feature type="compositionally biased region" description="Basic residues" evidence="1">
    <location>
        <begin position="389"/>
        <end position="404"/>
    </location>
</feature>
<reference evidence="3" key="3">
    <citation type="submission" date="2025-09" db="UniProtKB">
        <authorList>
            <consortium name="Ensembl"/>
        </authorList>
    </citation>
    <scope>IDENTIFICATION</scope>
</reference>
<dbReference type="InParanoid" id="A0A672ZB50"/>
<dbReference type="GO" id="GO:0035861">
    <property type="term" value="C:site of double-strand break"/>
    <property type="evidence" value="ECO:0007669"/>
    <property type="project" value="TreeGrafter"/>
</dbReference>
<keyword evidence="4" id="KW-1185">Reference proteome</keyword>
<dbReference type="PANTHER" id="PTHR21315">
    <property type="entry name" value="APRATAXIN AND PNK-LIKE FACTOR-RELATED"/>
    <property type="match status" value="1"/>
</dbReference>
<name>A0A672ZB50_9TELE</name>
<feature type="compositionally biased region" description="Basic and acidic residues" evidence="1">
    <location>
        <begin position="243"/>
        <end position="255"/>
    </location>
</feature>
<dbReference type="FunFam" id="2.60.200.20:FF:000061">
    <property type="entry name" value="Zgc:165656 protein"/>
    <property type="match status" value="1"/>
</dbReference>
<dbReference type="Proteomes" id="UP000472271">
    <property type="component" value="Chromosome 1"/>
</dbReference>
<gene>
    <name evidence="3" type="primary">aplf</name>
</gene>
<feature type="domain" description="PBZ-type" evidence="2">
    <location>
        <begin position="376"/>
        <end position="400"/>
    </location>
</feature>
<dbReference type="GO" id="GO:0003906">
    <property type="term" value="F:DNA-(apurinic or apyrimidinic site) endonuclease activity"/>
    <property type="evidence" value="ECO:0007669"/>
    <property type="project" value="InterPro"/>
</dbReference>
<feature type="compositionally biased region" description="Acidic residues" evidence="1">
    <location>
        <begin position="363"/>
        <end position="375"/>
    </location>
</feature>
<reference evidence="3" key="2">
    <citation type="submission" date="2025-08" db="UniProtKB">
        <authorList>
            <consortium name="Ensembl"/>
        </authorList>
    </citation>
    <scope>IDENTIFICATION</scope>
</reference>
<feature type="region of interest" description="Disordered" evidence="1">
    <location>
        <begin position="108"/>
        <end position="136"/>
    </location>
</feature>
<evidence type="ECO:0000256" key="1">
    <source>
        <dbReference type="SAM" id="MobiDB-lite"/>
    </source>
</evidence>
<feature type="compositionally biased region" description="Pro residues" evidence="1">
    <location>
        <begin position="123"/>
        <end position="135"/>
    </location>
</feature>
<accession>A0A672ZB50</accession>
<feature type="compositionally biased region" description="Acidic residues" evidence="1">
    <location>
        <begin position="416"/>
        <end position="442"/>
    </location>
</feature>
<feature type="compositionally biased region" description="Polar residues" evidence="1">
    <location>
        <begin position="216"/>
        <end position="234"/>
    </location>
</feature>
<dbReference type="SUPFAM" id="SSF49879">
    <property type="entry name" value="SMAD/FHA domain"/>
    <property type="match status" value="1"/>
</dbReference>
<evidence type="ECO:0000259" key="2">
    <source>
        <dbReference type="Pfam" id="PF10283"/>
    </source>
</evidence>
<feature type="compositionally biased region" description="Low complexity" evidence="1">
    <location>
        <begin position="322"/>
        <end position="333"/>
    </location>
</feature>
<feature type="region of interest" description="Disordered" evidence="1">
    <location>
        <begin position="198"/>
        <end position="456"/>
    </location>
</feature>
<sequence length="471" mass="52339">MSRFDLVPVDGGEPIHLPLGDTVLGRGPLLGVSDKRVSRHHGLLENLNGQLRLKPTHLNPCFVQSSLSDDPRPLQKDTWFPLGDGDLFSLLPGQFIYRVVAVGGEEATPRNSQMFEEEENKSPIPPSPDVEPAPSPVGLKCGQTLPHEGTTQAALSDEANRPLHQAASVFLKDEEAQTGVTPPTVYRKRILPGWMMAATSNGRSSSSKAVKRSKGPVSSSAATQRPAAKQTTPPLATLPKGVGVHEEEKEEEEKRPKKRRRKVSDEEVQATTCKEERDDLPVEEEEEEDRGRTLTANRNATNVEKKPENTGETSQRVKPVGSNSSSVSGTASSKRLPCPYGKDCYRKNPIHFQECSHPGDPDYKEEEEDEEEEADRPECPYGTDCYRKNPLHKKEFKHTKRPARTSRTVAQKPQADDDEDDDGEDDDSFINDDSEDLGDDSDYMPPDSDDSGKEEIKRLQKEAKVFLKRRK</sequence>